<sequence>MWLCLNNAFLSIVDKDCTPDELLVRARRDGDIERVFPGAEVEVTLGNDYRCRARIKRTDVAAAITQRVMNIDYSNFKGSTKDKPLHDAYMGVWSAIGKLQPGGPYSSGIRR</sequence>
<name>A0ABV6PWC0_9BURK</name>
<comment type="caution">
    <text evidence="1">The sequence shown here is derived from an EMBL/GenBank/DDBJ whole genome shotgun (WGS) entry which is preliminary data.</text>
</comment>
<protein>
    <submittedName>
        <fullName evidence="1">Uncharacterized protein</fullName>
    </submittedName>
</protein>
<organism evidence="1 2">
    <name type="scientific">Ottowia pentelensis</name>
    <dbReference type="NCBI Taxonomy" id="511108"/>
    <lineage>
        <taxon>Bacteria</taxon>
        <taxon>Pseudomonadati</taxon>
        <taxon>Pseudomonadota</taxon>
        <taxon>Betaproteobacteria</taxon>
        <taxon>Burkholderiales</taxon>
        <taxon>Comamonadaceae</taxon>
        <taxon>Ottowia</taxon>
    </lineage>
</organism>
<dbReference type="Proteomes" id="UP001589834">
    <property type="component" value="Unassembled WGS sequence"/>
</dbReference>
<proteinExistence type="predicted"/>
<accession>A0ABV6PWC0</accession>
<reference evidence="1 2" key="1">
    <citation type="submission" date="2024-09" db="EMBL/GenBank/DDBJ databases">
        <authorList>
            <person name="Sun Q."/>
            <person name="Mori K."/>
        </authorList>
    </citation>
    <scope>NUCLEOTIDE SEQUENCE [LARGE SCALE GENOMIC DNA]</scope>
    <source>
        <strain evidence="1 2">NCAIM B.02336</strain>
    </source>
</reference>
<dbReference type="EMBL" id="JBHLTN010000037">
    <property type="protein sequence ID" value="MFC0594116.1"/>
    <property type="molecule type" value="Genomic_DNA"/>
</dbReference>
<evidence type="ECO:0000313" key="1">
    <source>
        <dbReference type="EMBL" id="MFC0594116.1"/>
    </source>
</evidence>
<dbReference type="RefSeq" id="WP_377484633.1">
    <property type="nucleotide sequence ID" value="NZ_JBHLTN010000037.1"/>
</dbReference>
<evidence type="ECO:0000313" key="2">
    <source>
        <dbReference type="Proteomes" id="UP001589834"/>
    </source>
</evidence>
<gene>
    <name evidence="1" type="ORF">ACFFGG_16320</name>
</gene>
<keyword evidence="2" id="KW-1185">Reference proteome</keyword>